<comment type="caution">
    <text evidence="7">The sequence shown here is derived from an EMBL/GenBank/DDBJ whole genome shotgun (WGS) entry which is preliminary data.</text>
</comment>
<organism evidence="7 8">
    <name type="scientific">Saccharomycopsis crataegensis</name>
    <dbReference type="NCBI Taxonomy" id="43959"/>
    <lineage>
        <taxon>Eukaryota</taxon>
        <taxon>Fungi</taxon>
        <taxon>Dikarya</taxon>
        <taxon>Ascomycota</taxon>
        <taxon>Saccharomycotina</taxon>
        <taxon>Saccharomycetes</taxon>
        <taxon>Saccharomycopsidaceae</taxon>
        <taxon>Saccharomycopsis</taxon>
    </lineage>
</organism>
<dbReference type="Gene3D" id="3.40.50.12650">
    <property type="match status" value="1"/>
</dbReference>
<reference evidence="7 8" key="1">
    <citation type="journal article" date="2023" name="Elife">
        <title>Identification of key yeast species and microbe-microbe interactions impacting larval growth of Drosophila in the wild.</title>
        <authorList>
            <person name="Mure A."/>
            <person name="Sugiura Y."/>
            <person name="Maeda R."/>
            <person name="Honda K."/>
            <person name="Sakurai N."/>
            <person name="Takahashi Y."/>
            <person name="Watada M."/>
            <person name="Katoh T."/>
            <person name="Gotoh A."/>
            <person name="Gotoh Y."/>
            <person name="Taniguchi I."/>
            <person name="Nakamura K."/>
            <person name="Hayashi T."/>
            <person name="Katayama T."/>
            <person name="Uemura T."/>
            <person name="Hattori Y."/>
        </authorList>
    </citation>
    <scope>NUCLEOTIDE SEQUENCE [LARGE SCALE GENOMIC DNA]</scope>
    <source>
        <strain evidence="7 8">SC-9</strain>
    </source>
</reference>
<dbReference type="GO" id="GO:0005634">
    <property type="term" value="C:nucleus"/>
    <property type="evidence" value="ECO:0007669"/>
    <property type="project" value="UniProtKB-SubCell"/>
</dbReference>
<evidence type="ECO:0000313" key="8">
    <source>
        <dbReference type="Proteomes" id="UP001360560"/>
    </source>
</evidence>
<keyword evidence="8" id="KW-1185">Reference proteome</keyword>
<dbReference type="GO" id="GO:0036297">
    <property type="term" value="P:interstrand cross-link repair"/>
    <property type="evidence" value="ECO:0007669"/>
    <property type="project" value="TreeGrafter"/>
</dbReference>
<evidence type="ECO:0000256" key="4">
    <source>
        <dbReference type="ARBA" id="ARBA00023204"/>
    </source>
</evidence>
<dbReference type="Pfam" id="PF07522">
    <property type="entry name" value="DRMBL"/>
    <property type="match status" value="1"/>
</dbReference>
<sequence>MNVGEPEVIDLLSSDEECSVSKEKSDTAPIIIEKNPRNAKVVKVERDELEKPKKKKRERKPIPILKILTFENVKGHKFSVSVDAFNYKKHDSIDHYFLSHFHADHYYGITKGWNNGEIYCSEITANLLALKYKINPSIIHPLKLNVTYELVDNLFITLIDANHCPGAAIILFEYITNMKKKSNIKEEDNLYENNYHDMQEDEIWELLEREKFGIEENNILNESSNLNNRRFIRACENCGIKVFRILHTGDFRVCKTIICNSLIANHKIDKLYLDTTYFDPRYTFPDQDLVVKQFAEFVVELVYGVFFQNLAESNGKGDSTLLYFQKRITDFFTEKPKEPPKTKRKTKSKAGSYENEFLGPSTGFNKFKYNYLICIGTYTIGKEKIAIELAKKLNLKIYANGAKREIFNTFTDSDHSSFRDLIIDDPFATNIHLVPMRSISSPALLEAYYKPLRLTYKNIIGIRPTGWTLRSKPSFTAHELRTLTNEEILAATVNNDKVHSFGIDDFYAQFNASKVLQIYNIPYSEHSSFRELCMFIILLNVQQVIPTVNLHNLESIRRMEQWVSICKKMKEEKHYSIEDF</sequence>
<dbReference type="RefSeq" id="XP_064855778.1">
    <property type="nucleotide sequence ID" value="XM_064999706.1"/>
</dbReference>
<dbReference type="GO" id="GO:0006303">
    <property type="term" value="P:double-strand break repair via nonhomologous end joining"/>
    <property type="evidence" value="ECO:0007669"/>
    <property type="project" value="TreeGrafter"/>
</dbReference>
<dbReference type="SUPFAM" id="SSF56281">
    <property type="entry name" value="Metallo-hydrolase/oxidoreductase"/>
    <property type="match status" value="1"/>
</dbReference>
<evidence type="ECO:0000256" key="2">
    <source>
        <dbReference type="ARBA" id="ARBA00010304"/>
    </source>
</evidence>
<dbReference type="InterPro" id="IPR011084">
    <property type="entry name" value="DRMBL"/>
</dbReference>
<dbReference type="PANTHER" id="PTHR23240:SF6">
    <property type="entry name" value="DNA CROSS-LINK REPAIR 1A PROTEIN"/>
    <property type="match status" value="1"/>
</dbReference>
<dbReference type="AlphaFoldDB" id="A0AAV5QVA8"/>
<proteinExistence type="inferred from homology"/>
<dbReference type="GO" id="GO:0035312">
    <property type="term" value="F:5'-3' DNA exonuclease activity"/>
    <property type="evidence" value="ECO:0007669"/>
    <property type="project" value="TreeGrafter"/>
</dbReference>
<feature type="domain" description="DNA repair metallo-beta-lactamase" evidence="6">
    <location>
        <begin position="419"/>
        <end position="551"/>
    </location>
</feature>
<gene>
    <name evidence="7" type="ORF">DASC09_061220</name>
</gene>
<dbReference type="InterPro" id="IPR036866">
    <property type="entry name" value="RibonucZ/Hydroxyglut_hydro"/>
</dbReference>
<dbReference type="PANTHER" id="PTHR23240">
    <property type="entry name" value="DNA CROSS-LINK REPAIR PROTEIN PSO2/SNM1-RELATED"/>
    <property type="match status" value="1"/>
</dbReference>
<dbReference type="EMBL" id="BTFZ01000020">
    <property type="protein sequence ID" value="GMM38783.1"/>
    <property type="molecule type" value="Genomic_DNA"/>
</dbReference>
<keyword evidence="5" id="KW-0539">Nucleus</keyword>
<evidence type="ECO:0000259" key="6">
    <source>
        <dbReference type="Pfam" id="PF07522"/>
    </source>
</evidence>
<evidence type="ECO:0000256" key="3">
    <source>
        <dbReference type="ARBA" id="ARBA00022763"/>
    </source>
</evidence>
<comment type="subcellular location">
    <subcellularLocation>
        <location evidence="1">Nucleus</location>
    </subcellularLocation>
</comment>
<name>A0AAV5QVA8_9ASCO</name>
<accession>A0AAV5QVA8</accession>
<evidence type="ECO:0000256" key="1">
    <source>
        <dbReference type="ARBA" id="ARBA00004123"/>
    </source>
</evidence>
<comment type="similarity">
    <text evidence="2">Belongs to the DNA repair metallo-beta-lactamase (DRMBL) family.</text>
</comment>
<keyword evidence="4" id="KW-0234">DNA repair</keyword>
<dbReference type="CDD" id="cd16273">
    <property type="entry name" value="SNM1A-1C-like_MBL-fold"/>
    <property type="match status" value="1"/>
</dbReference>
<protein>
    <submittedName>
        <fullName evidence="7">DNA cross-link repair protein</fullName>
    </submittedName>
</protein>
<dbReference type="GeneID" id="90076771"/>
<dbReference type="GO" id="GO:0003684">
    <property type="term" value="F:damaged DNA binding"/>
    <property type="evidence" value="ECO:0007669"/>
    <property type="project" value="TreeGrafter"/>
</dbReference>
<keyword evidence="3" id="KW-0227">DNA damage</keyword>
<evidence type="ECO:0000313" key="7">
    <source>
        <dbReference type="EMBL" id="GMM38783.1"/>
    </source>
</evidence>
<dbReference type="Gene3D" id="3.60.15.10">
    <property type="entry name" value="Ribonuclease Z/Hydroxyacylglutathione hydrolase-like"/>
    <property type="match status" value="1"/>
</dbReference>
<dbReference type="Proteomes" id="UP001360560">
    <property type="component" value="Unassembled WGS sequence"/>
</dbReference>
<evidence type="ECO:0000256" key="5">
    <source>
        <dbReference type="ARBA" id="ARBA00023242"/>
    </source>
</evidence>